<organism evidence="2 3">
    <name type="scientific">Kitasatospora terrestris</name>
    <dbReference type="NCBI Taxonomy" id="258051"/>
    <lineage>
        <taxon>Bacteria</taxon>
        <taxon>Bacillati</taxon>
        <taxon>Actinomycetota</taxon>
        <taxon>Actinomycetes</taxon>
        <taxon>Kitasatosporales</taxon>
        <taxon>Streptomycetaceae</taxon>
        <taxon>Kitasatospora</taxon>
    </lineage>
</organism>
<proteinExistence type="predicted"/>
<dbReference type="EMBL" id="BAABIS010000001">
    <property type="protein sequence ID" value="GAA4838667.1"/>
    <property type="molecule type" value="Genomic_DNA"/>
</dbReference>
<feature type="compositionally biased region" description="Low complexity" evidence="1">
    <location>
        <begin position="339"/>
        <end position="348"/>
    </location>
</feature>
<evidence type="ECO:0000313" key="3">
    <source>
        <dbReference type="Proteomes" id="UP001501752"/>
    </source>
</evidence>
<dbReference type="Proteomes" id="UP001501752">
    <property type="component" value="Unassembled WGS sequence"/>
</dbReference>
<feature type="compositionally biased region" description="Polar residues" evidence="1">
    <location>
        <begin position="349"/>
        <end position="366"/>
    </location>
</feature>
<evidence type="ECO:0000256" key="1">
    <source>
        <dbReference type="SAM" id="MobiDB-lite"/>
    </source>
</evidence>
<evidence type="ECO:0000313" key="2">
    <source>
        <dbReference type="EMBL" id="GAA4838667.1"/>
    </source>
</evidence>
<comment type="caution">
    <text evidence="2">The sequence shown here is derived from an EMBL/GenBank/DDBJ whole genome shotgun (WGS) entry which is preliminary data.</text>
</comment>
<accession>A0ABP9DDM7</accession>
<keyword evidence="3" id="KW-1185">Reference proteome</keyword>
<protein>
    <recommendedName>
        <fullName evidence="4">DUF222 domain-containing protein</fullName>
    </recommendedName>
</protein>
<evidence type="ECO:0008006" key="4">
    <source>
        <dbReference type="Google" id="ProtNLM"/>
    </source>
</evidence>
<reference evidence="3" key="1">
    <citation type="journal article" date="2019" name="Int. J. Syst. Evol. Microbiol.">
        <title>The Global Catalogue of Microorganisms (GCM) 10K type strain sequencing project: providing services to taxonomists for standard genome sequencing and annotation.</title>
        <authorList>
            <consortium name="The Broad Institute Genomics Platform"/>
            <consortium name="The Broad Institute Genome Sequencing Center for Infectious Disease"/>
            <person name="Wu L."/>
            <person name="Ma J."/>
        </authorList>
    </citation>
    <scope>NUCLEOTIDE SEQUENCE [LARGE SCALE GENOMIC DNA]</scope>
    <source>
        <strain evidence="3">JCM 13006</strain>
    </source>
</reference>
<name>A0ABP9DDM7_9ACTN</name>
<sequence>MSAVTTTSDHTDPFAEAVGDAVETAAMAVRLLLSVADAVRLAAEARAHRSTPSSPAAQAVAEAAGDLRAHLPPDIVTALVRGAEWPRTAQQLVALRGAGVDLETFLPEVGQVAAGVRDEVLAKAALRRGTSPEGPWASLLRDAFPDDAVRDAILASQTWPEIASTMQLLHERGVDVHRLLAAAHRAGAVVDQAVARVPAYGSALPRTVSRDALRSYGPLTVGLDVPLDLDLGNRERALAQLGVSKAQNSRYVRWAHEAVPGMERTISLLVTTRQWPLIAARMARLEDHGADPRTHLAHLNRDRSWADGPTPGLGERLLRAACAALHRPAGEHPAPPAVIPAAARATSPSAHESTSPKKPSATSNHTAAYRERKAQASRATRNR</sequence>
<gene>
    <name evidence="2" type="ORF">GCM10023235_12400</name>
</gene>
<feature type="region of interest" description="Disordered" evidence="1">
    <location>
        <begin position="328"/>
        <end position="383"/>
    </location>
</feature>